<dbReference type="SUPFAM" id="SSF81660">
    <property type="entry name" value="Metal cation-transporting ATPase, ATP-binding domain N"/>
    <property type="match status" value="1"/>
</dbReference>
<evidence type="ECO:0008006" key="16">
    <source>
        <dbReference type="Google" id="ProtNLM"/>
    </source>
</evidence>
<dbReference type="Pfam" id="PF12409">
    <property type="entry name" value="P5-ATPase"/>
    <property type="match status" value="1"/>
</dbReference>
<sequence length="1105" mass="120043">MSADSSPLVGSTPAGYGTLTIETSVDPLSSSVSSVRLSGYCGSPWRVIGYHIVVWMMAGVPLLLFRWKPVWRVRLRLRPCNLARAETLVIEIRDKEDNSWQLYTVQVQTEAISESSLELPAQVQAEDGRSQAAVGAVPEGAWKDTTQFCRNEEAQRKLRYYLFRGQRYVWIESQQAFCQVSLLDHGRTCDDVRRSCSGLSLQEQAVRKTIYGPNVISVPVKSYPQLLVDEALNPYYGFQAFSIGLWLADRYYSYALCILFISTASICLSLYKTRKQSQTLRDMVQLSTRVCVCRPGGEEEWVDSSELVPGDCLVLPQEGGLVPCDAALVAGECMVNESSLTGESVPVLKTALPEGPVPYCPETHRRHTLFCGTLVLQARAFVGPHVLAVVTRTGFCTAKGGLVSSILHPRPISFKFYRHSMKFVAALSVLALLGTIYSIFVLHRNRVPLNEIVIRALDLVTVVVPPALPAAMTVCTLYAQSRLRSQGIFCIHPLRINLGGKLQLVCFDKVLEEGPAADSAFGAQVLAVMKPPLQEPQLQGVEEPPAPVSVLSRFPFSSALQRMDVVVAWPGAAQPEAYVKGAPELVAGLCDPETVPTDFAQMLQSYTAAGYRVVALASKPLPIAPSLEAAQRLTRDTVEQDLSLLGLLVMRNLLKPQTTPVIRALRRTRIRTVMVTGDNLQTAVTVAQGCGMVGPQERLVLIHATPPERGQPASLELLPLESSTATNGAKDLGQAASCTVEPDPRSSHLALSGSTFGVLMKHFPKLLPKVLVQGTVFARMAPEQKTELVCEFQKLQYCVGMCGDGANDCGALKAADVGISLSQAEASVVSPFTSSMASIECVPMVIREGRCSLDTSFSVFKYMALYSLTQFISVLILYTINTNLGDLQFLAIDLVITTTVAVLMSRTGPALALGRARPPGALLSAPVLSSLLLQVALVAGVQLGGYFLTVAQPWFVPLNKTVPAPDNLPNYENTVVFSLSSFQYLILAAAVSKGAPFRRPLYTNVPFLMALALLGSVLVGLLLVPGLLQGPLGLRNIADTCFKLLLLGLVACNFVGAFMLESVLDQCLPACLRRLRPKKVSKKRFKQLERELAEQPWPPPAGPAR</sequence>
<evidence type="ECO:0000256" key="3">
    <source>
        <dbReference type="ARBA" id="ARBA00022692"/>
    </source>
</evidence>
<dbReference type="CDD" id="cd07542">
    <property type="entry name" value="P-type_ATPase_cation"/>
    <property type="match status" value="1"/>
</dbReference>
<dbReference type="Pfam" id="PF00122">
    <property type="entry name" value="E1-E2_ATPase"/>
    <property type="match status" value="1"/>
</dbReference>
<evidence type="ECO:0000256" key="2">
    <source>
        <dbReference type="ARBA" id="ARBA00006000"/>
    </source>
</evidence>
<evidence type="ECO:0000256" key="10">
    <source>
        <dbReference type="ARBA" id="ARBA00023136"/>
    </source>
</evidence>
<dbReference type="Ensembl" id="ENSFCTT00005059448.1">
    <property type="protein sequence ID" value="ENSFCTP00005043672.1"/>
    <property type="gene ID" value="ENSFCTG00005020429.1"/>
</dbReference>
<proteinExistence type="inferred from homology"/>
<evidence type="ECO:0000313" key="14">
    <source>
        <dbReference type="Ensembl" id="ENSFCTP00005043672.1"/>
    </source>
</evidence>
<comment type="similarity">
    <text evidence="2">Belongs to the cation transport ATPase (P-type) (TC 3.A.3) family. Type V subfamily.</text>
</comment>
<evidence type="ECO:0000256" key="9">
    <source>
        <dbReference type="ARBA" id="ARBA00022989"/>
    </source>
</evidence>
<dbReference type="InterPro" id="IPR001757">
    <property type="entry name" value="P_typ_ATPase"/>
</dbReference>
<dbReference type="Gene3D" id="2.70.150.10">
    <property type="entry name" value="Calcium-transporting ATPase, cytoplasmic transduction domain A"/>
    <property type="match status" value="1"/>
</dbReference>
<dbReference type="InterPro" id="IPR059000">
    <property type="entry name" value="ATPase_P-type_domA"/>
</dbReference>
<dbReference type="SUPFAM" id="SSF56784">
    <property type="entry name" value="HAD-like"/>
    <property type="match status" value="1"/>
</dbReference>
<dbReference type="SUPFAM" id="SSF81653">
    <property type="entry name" value="Calcium ATPase, transduction domain A"/>
    <property type="match status" value="1"/>
</dbReference>
<gene>
    <name evidence="14" type="primary">ATP13A2</name>
</gene>
<dbReference type="PANTHER" id="PTHR45630:SF2">
    <property type="entry name" value="POLYAMINE-TRANSPORTING ATPASE 13A2"/>
    <property type="match status" value="1"/>
</dbReference>
<keyword evidence="9 11" id="KW-1133">Transmembrane helix</keyword>
<keyword evidence="8" id="KW-1278">Translocase</keyword>
<comment type="subcellular location">
    <subcellularLocation>
        <location evidence="1">Membrane</location>
        <topology evidence="1">Multi-pass membrane protein</topology>
    </subcellularLocation>
</comment>
<evidence type="ECO:0000256" key="6">
    <source>
        <dbReference type="ARBA" id="ARBA00022840"/>
    </source>
</evidence>
<dbReference type="InterPro" id="IPR023299">
    <property type="entry name" value="ATPase_P-typ_cyto_dom_N"/>
</dbReference>
<dbReference type="InterPro" id="IPR036412">
    <property type="entry name" value="HAD-like_sf"/>
</dbReference>
<feature type="transmembrane region" description="Helical" evidence="11">
    <location>
        <begin position="423"/>
        <end position="440"/>
    </location>
</feature>
<protein>
    <recommendedName>
        <fullName evidence="16">ATPase cation transporting 13A2</fullName>
    </recommendedName>
</protein>
<dbReference type="PANTHER" id="PTHR45630">
    <property type="entry name" value="CATION-TRANSPORTING ATPASE-RELATED"/>
    <property type="match status" value="1"/>
</dbReference>
<evidence type="ECO:0000259" key="13">
    <source>
        <dbReference type="Pfam" id="PF12409"/>
    </source>
</evidence>
<dbReference type="InterPro" id="IPR047821">
    <property type="entry name" value="P5B-type_ATPase"/>
</dbReference>
<dbReference type="InterPro" id="IPR047819">
    <property type="entry name" value="P5A-ATPase_N"/>
</dbReference>
<evidence type="ECO:0000256" key="11">
    <source>
        <dbReference type="SAM" id="Phobius"/>
    </source>
</evidence>
<dbReference type="InterPro" id="IPR006544">
    <property type="entry name" value="P-type_TPase_V"/>
</dbReference>
<evidence type="ECO:0000256" key="5">
    <source>
        <dbReference type="ARBA" id="ARBA00022741"/>
    </source>
</evidence>
<reference evidence="14 15" key="1">
    <citation type="submission" date="2021-02" db="EMBL/GenBank/DDBJ databases">
        <title>Safari Cat Assemblies.</title>
        <authorList>
            <person name="Bredemeyer K.R."/>
            <person name="Murphy W.J."/>
        </authorList>
    </citation>
    <scope>NUCLEOTIDE SEQUENCE [LARGE SCALE GENOMIC DNA]</scope>
</reference>
<feature type="transmembrane region" description="Helical" evidence="11">
    <location>
        <begin position="1004"/>
        <end position="1024"/>
    </location>
</feature>
<reference evidence="14" key="2">
    <citation type="submission" date="2025-08" db="UniProtKB">
        <authorList>
            <consortium name="Ensembl"/>
        </authorList>
    </citation>
    <scope>IDENTIFICATION</scope>
    <source>
        <strain evidence="14">breed Abyssinian</strain>
    </source>
</reference>
<feature type="transmembrane region" description="Helical" evidence="11">
    <location>
        <begin position="452"/>
        <end position="479"/>
    </location>
</feature>
<dbReference type="NCBIfam" id="TIGR01657">
    <property type="entry name" value="P-ATPase-V"/>
    <property type="match status" value="1"/>
</dbReference>
<feature type="transmembrane region" description="Helical" evidence="11">
    <location>
        <begin position="975"/>
        <end position="992"/>
    </location>
</feature>
<dbReference type="InterPro" id="IPR008250">
    <property type="entry name" value="ATPase_P-typ_transduc_dom_A_sf"/>
</dbReference>
<dbReference type="GeneTree" id="ENSGT00940000159714"/>
<feature type="transmembrane region" description="Helical" evidence="11">
    <location>
        <begin position="253"/>
        <end position="271"/>
    </location>
</feature>
<name>A0ABI7Z919_FELCA</name>
<dbReference type="PRINTS" id="PR00119">
    <property type="entry name" value="CATATPASE"/>
</dbReference>
<dbReference type="SUPFAM" id="SSF81665">
    <property type="entry name" value="Calcium ATPase, transmembrane domain M"/>
    <property type="match status" value="1"/>
</dbReference>
<feature type="transmembrane region" description="Helical" evidence="11">
    <location>
        <begin position="862"/>
        <end position="881"/>
    </location>
</feature>
<evidence type="ECO:0000256" key="1">
    <source>
        <dbReference type="ARBA" id="ARBA00004141"/>
    </source>
</evidence>
<dbReference type="Pfam" id="PF13246">
    <property type="entry name" value="Cation_ATPase"/>
    <property type="match status" value="1"/>
</dbReference>
<keyword evidence="10 11" id="KW-0472">Membrane</keyword>
<evidence type="ECO:0000256" key="4">
    <source>
        <dbReference type="ARBA" id="ARBA00022723"/>
    </source>
</evidence>
<evidence type="ECO:0000259" key="12">
    <source>
        <dbReference type="Pfam" id="PF00122"/>
    </source>
</evidence>
<feature type="domain" description="P-type ATPase A" evidence="12">
    <location>
        <begin position="289"/>
        <end position="405"/>
    </location>
</feature>
<keyword evidence="5" id="KW-0547">Nucleotide-binding</keyword>
<dbReference type="InterPro" id="IPR023298">
    <property type="entry name" value="ATPase_P-typ_TM_dom_sf"/>
</dbReference>
<dbReference type="Gene3D" id="3.40.50.1000">
    <property type="entry name" value="HAD superfamily/HAD-like"/>
    <property type="match status" value="1"/>
</dbReference>
<keyword evidence="6" id="KW-0067">ATP-binding</keyword>
<reference evidence="14" key="3">
    <citation type="submission" date="2025-09" db="UniProtKB">
        <authorList>
            <consortium name="Ensembl"/>
        </authorList>
    </citation>
    <scope>IDENTIFICATION</scope>
    <source>
        <strain evidence="14">breed Abyssinian</strain>
    </source>
</reference>
<keyword evidence="7" id="KW-0460">Magnesium</keyword>
<dbReference type="NCBIfam" id="TIGR01494">
    <property type="entry name" value="ATPase_P-type"/>
    <property type="match status" value="2"/>
</dbReference>
<feature type="transmembrane region" description="Helical" evidence="11">
    <location>
        <begin position="925"/>
        <end position="955"/>
    </location>
</feature>
<keyword evidence="4" id="KW-0479">Metal-binding</keyword>
<dbReference type="Proteomes" id="UP000823872">
    <property type="component" value="Chromosome C1"/>
</dbReference>
<evidence type="ECO:0000256" key="7">
    <source>
        <dbReference type="ARBA" id="ARBA00022842"/>
    </source>
</evidence>
<feature type="transmembrane region" description="Helical" evidence="11">
    <location>
        <begin position="47"/>
        <end position="67"/>
    </location>
</feature>
<dbReference type="InterPro" id="IPR023214">
    <property type="entry name" value="HAD_sf"/>
</dbReference>
<feature type="domain" description="P5B-type ATPase N-terminal" evidence="13">
    <location>
        <begin position="34"/>
        <end position="170"/>
    </location>
</feature>
<keyword evidence="3 11" id="KW-0812">Transmembrane</keyword>
<organism evidence="14 15">
    <name type="scientific">Felis catus</name>
    <name type="common">Cat</name>
    <name type="synonym">Felis silvestris catus</name>
    <dbReference type="NCBI Taxonomy" id="9685"/>
    <lineage>
        <taxon>Eukaryota</taxon>
        <taxon>Metazoa</taxon>
        <taxon>Chordata</taxon>
        <taxon>Craniata</taxon>
        <taxon>Vertebrata</taxon>
        <taxon>Euteleostomi</taxon>
        <taxon>Mammalia</taxon>
        <taxon>Eutheria</taxon>
        <taxon>Laurasiatheria</taxon>
        <taxon>Carnivora</taxon>
        <taxon>Feliformia</taxon>
        <taxon>Felidae</taxon>
        <taxon>Felinae</taxon>
        <taxon>Felis</taxon>
    </lineage>
</organism>
<feature type="transmembrane region" description="Helical" evidence="11">
    <location>
        <begin position="231"/>
        <end position="247"/>
    </location>
</feature>
<dbReference type="RefSeq" id="XP_023113968.2">
    <property type="nucleotide sequence ID" value="XM_023258200.2"/>
</dbReference>
<accession>A0ABI7Z919</accession>
<evidence type="ECO:0000313" key="15">
    <source>
        <dbReference type="Proteomes" id="UP000823872"/>
    </source>
</evidence>
<feature type="transmembrane region" description="Helical" evidence="11">
    <location>
        <begin position="1044"/>
        <end position="1064"/>
    </location>
</feature>
<keyword evidence="15" id="KW-1185">Reference proteome</keyword>
<dbReference type="Gene3D" id="3.40.1110.10">
    <property type="entry name" value="Calcium-transporting ATPase, cytoplasmic domain N"/>
    <property type="match status" value="1"/>
</dbReference>
<dbReference type="GeneID" id="101086491"/>
<evidence type="ECO:0000256" key="8">
    <source>
        <dbReference type="ARBA" id="ARBA00022967"/>
    </source>
</evidence>